<protein>
    <submittedName>
        <fullName evidence="1">TMV resistance protein N-like</fullName>
    </submittedName>
</protein>
<name>A0A392SXZ8_9FABA</name>
<proteinExistence type="predicted"/>
<comment type="caution">
    <text evidence="1">The sequence shown here is derived from an EMBL/GenBank/DDBJ whole genome shotgun (WGS) entry which is preliminary data.</text>
</comment>
<accession>A0A392SXZ8</accession>
<dbReference type="AlphaFoldDB" id="A0A392SXZ8"/>
<feature type="non-terminal residue" evidence="1">
    <location>
        <position position="57"/>
    </location>
</feature>
<dbReference type="Proteomes" id="UP000265520">
    <property type="component" value="Unassembled WGS sequence"/>
</dbReference>
<evidence type="ECO:0000313" key="2">
    <source>
        <dbReference type="Proteomes" id="UP000265520"/>
    </source>
</evidence>
<organism evidence="1 2">
    <name type="scientific">Trifolium medium</name>
    <dbReference type="NCBI Taxonomy" id="97028"/>
    <lineage>
        <taxon>Eukaryota</taxon>
        <taxon>Viridiplantae</taxon>
        <taxon>Streptophyta</taxon>
        <taxon>Embryophyta</taxon>
        <taxon>Tracheophyta</taxon>
        <taxon>Spermatophyta</taxon>
        <taxon>Magnoliopsida</taxon>
        <taxon>eudicotyledons</taxon>
        <taxon>Gunneridae</taxon>
        <taxon>Pentapetalae</taxon>
        <taxon>rosids</taxon>
        <taxon>fabids</taxon>
        <taxon>Fabales</taxon>
        <taxon>Fabaceae</taxon>
        <taxon>Papilionoideae</taxon>
        <taxon>50 kb inversion clade</taxon>
        <taxon>NPAAA clade</taxon>
        <taxon>Hologalegina</taxon>
        <taxon>IRL clade</taxon>
        <taxon>Trifolieae</taxon>
        <taxon>Trifolium</taxon>
    </lineage>
</organism>
<evidence type="ECO:0000313" key="1">
    <source>
        <dbReference type="EMBL" id="MCI53342.1"/>
    </source>
</evidence>
<reference evidence="1 2" key="1">
    <citation type="journal article" date="2018" name="Front. Plant Sci.">
        <title>Red Clover (Trifolium pratense) and Zigzag Clover (T. medium) - A Picture of Genomic Similarities and Differences.</title>
        <authorList>
            <person name="Dluhosova J."/>
            <person name="Istvanek J."/>
            <person name="Nedelnik J."/>
            <person name="Repkova J."/>
        </authorList>
    </citation>
    <scope>NUCLEOTIDE SEQUENCE [LARGE SCALE GENOMIC DNA]</scope>
    <source>
        <strain evidence="2">cv. 10/8</strain>
        <tissue evidence="1">Leaf</tissue>
    </source>
</reference>
<keyword evidence="2" id="KW-1185">Reference proteome</keyword>
<sequence length="57" mass="6378">MSAVNGISAEMRLLILEVSREFTRWSCDYNNASKKIESASSNIIKADKLEESLEGNK</sequence>
<dbReference type="EMBL" id="LXQA010461808">
    <property type="protein sequence ID" value="MCI53342.1"/>
    <property type="molecule type" value="Genomic_DNA"/>
</dbReference>